<keyword evidence="7 9" id="KW-0663">Pyridoxal phosphate</keyword>
<dbReference type="Gene3D" id="3.40.640.10">
    <property type="entry name" value="Type I PLP-dependent aspartate aminotransferase-like (Major domain)"/>
    <property type="match status" value="1"/>
</dbReference>
<comment type="catalytic activity">
    <reaction evidence="8 9">
        <text>L-histidinol phosphate + 2-oxoglutarate = 3-(imidazol-4-yl)-2-oxopropyl phosphate + L-glutamate</text>
        <dbReference type="Rhea" id="RHEA:23744"/>
        <dbReference type="ChEBI" id="CHEBI:16810"/>
        <dbReference type="ChEBI" id="CHEBI:29985"/>
        <dbReference type="ChEBI" id="CHEBI:57766"/>
        <dbReference type="ChEBI" id="CHEBI:57980"/>
        <dbReference type="EC" id="2.6.1.9"/>
    </reaction>
</comment>
<dbReference type="HAMAP" id="MF_01023">
    <property type="entry name" value="HisC_aminotrans_2"/>
    <property type="match status" value="1"/>
</dbReference>
<gene>
    <name evidence="9" type="primary">hisC</name>
    <name evidence="11" type="ORF">D3273_00220</name>
</gene>
<feature type="domain" description="Aminotransferase class I/classII large" evidence="10">
    <location>
        <begin position="35"/>
        <end position="361"/>
    </location>
</feature>
<evidence type="ECO:0000256" key="8">
    <source>
        <dbReference type="ARBA" id="ARBA00047481"/>
    </source>
</evidence>
<feature type="modified residue" description="N6-(pyridoxal phosphate)lysine" evidence="9">
    <location>
        <position position="225"/>
    </location>
</feature>
<comment type="pathway">
    <text evidence="2 9">Amino-acid biosynthesis; L-histidine biosynthesis; L-histidine from 5-phospho-alpha-D-ribose 1-diphosphate: step 7/9.</text>
</comment>
<proteinExistence type="inferred from homology"/>
<dbReference type="CDD" id="cd00609">
    <property type="entry name" value="AAT_like"/>
    <property type="match status" value="1"/>
</dbReference>
<evidence type="ECO:0000256" key="7">
    <source>
        <dbReference type="ARBA" id="ARBA00022898"/>
    </source>
</evidence>
<evidence type="ECO:0000313" key="11">
    <source>
        <dbReference type="EMBL" id="RYC33717.1"/>
    </source>
</evidence>
<evidence type="ECO:0000256" key="6">
    <source>
        <dbReference type="ARBA" id="ARBA00022679"/>
    </source>
</evidence>
<dbReference type="GO" id="GO:0004400">
    <property type="term" value="F:histidinol-phosphate transaminase activity"/>
    <property type="evidence" value="ECO:0007669"/>
    <property type="project" value="UniProtKB-UniRule"/>
</dbReference>
<keyword evidence="6 9" id="KW-0808">Transferase</keyword>
<keyword evidence="9" id="KW-0368">Histidine biosynthesis</keyword>
<dbReference type="Proteomes" id="UP000290759">
    <property type="component" value="Unassembled WGS sequence"/>
</dbReference>
<sequence length="373" mass="39437">MSTAPAPRPVPRAGVLAIEAYVPGKSAVPPGVKLHKLSSNENPLGPSPKAMAAFAAAAQKLEIYPDGAATRLREAIGRRYGIDPARIVCGCGSDDLLSLLAYGYIGPGDEAIHSAHGFLIYDIAIRAAGGTPVVAPERDLTADVDAILQRVTERTRMVFLANPNNPTGTYLPFSEVKRLHAGLRPDIVLVLDAAYAEYVRNNDYSSGLELAATADNVVMTRTFSKIHGLAALRVGWAYAPAPVCDAMNRIRGAFNVNLPAIEAGIAAMEDRAHEDAAVVHNAHWAAWLTDALRGIGLDVVPSVGNFLLVGFPRGGGRDAAAADRYLAERGLVVRAVSSYGLPDHLRVTVGTEEANRLVAETLRSFMAAAPAHG</sequence>
<organism evidence="11 12">
    <name type="scientific">Lichenibacterium minor</name>
    <dbReference type="NCBI Taxonomy" id="2316528"/>
    <lineage>
        <taxon>Bacteria</taxon>
        <taxon>Pseudomonadati</taxon>
        <taxon>Pseudomonadota</taxon>
        <taxon>Alphaproteobacteria</taxon>
        <taxon>Hyphomicrobiales</taxon>
        <taxon>Lichenihabitantaceae</taxon>
        <taxon>Lichenibacterium</taxon>
    </lineage>
</organism>
<dbReference type="GO" id="GO:0030170">
    <property type="term" value="F:pyridoxal phosphate binding"/>
    <property type="evidence" value="ECO:0007669"/>
    <property type="project" value="InterPro"/>
</dbReference>
<keyword evidence="9" id="KW-0028">Amino-acid biosynthesis</keyword>
<dbReference type="RefSeq" id="WP_129222576.1">
    <property type="nucleotide sequence ID" value="NZ_QYBB01000001.1"/>
</dbReference>
<accession>A0A4Q2UER1</accession>
<evidence type="ECO:0000256" key="4">
    <source>
        <dbReference type="ARBA" id="ARBA00011738"/>
    </source>
</evidence>
<dbReference type="Pfam" id="PF00155">
    <property type="entry name" value="Aminotran_1_2"/>
    <property type="match status" value="1"/>
</dbReference>
<dbReference type="AlphaFoldDB" id="A0A4Q2UER1"/>
<dbReference type="InterPro" id="IPR015421">
    <property type="entry name" value="PyrdxlP-dep_Trfase_major"/>
</dbReference>
<dbReference type="EMBL" id="QYBB01000001">
    <property type="protein sequence ID" value="RYC33717.1"/>
    <property type="molecule type" value="Genomic_DNA"/>
</dbReference>
<dbReference type="Gene3D" id="3.90.1150.10">
    <property type="entry name" value="Aspartate Aminotransferase, domain 1"/>
    <property type="match status" value="1"/>
</dbReference>
<comment type="cofactor">
    <cofactor evidence="1 9">
        <name>pyridoxal 5'-phosphate</name>
        <dbReference type="ChEBI" id="CHEBI:597326"/>
    </cofactor>
</comment>
<evidence type="ECO:0000256" key="1">
    <source>
        <dbReference type="ARBA" id="ARBA00001933"/>
    </source>
</evidence>
<dbReference type="InterPro" id="IPR015424">
    <property type="entry name" value="PyrdxlP-dep_Trfase"/>
</dbReference>
<dbReference type="GO" id="GO:0000105">
    <property type="term" value="P:L-histidine biosynthetic process"/>
    <property type="evidence" value="ECO:0007669"/>
    <property type="project" value="UniProtKB-UniRule"/>
</dbReference>
<name>A0A4Q2UER1_9HYPH</name>
<reference evidence="11 12" key="1">
    <citation type="submission" date="2018-12" db="EMBL/GenBank/DDBJ databases">
        <authorList>
            <person name="Grouzdev D.S."/>
            <person name="Krutkina M.S."/>
        </authorList>
    </citation>
    <scope>NUCLEOTIDE SEQUENCE [LARGE SCALE GENOMIC DNA]</scope>
    <source>
        <strain evidence="11 12">RmlP026</strain>
    </source>
</reference>
<evidence type="ECO:0000256" key="2">
    <source>
        <dbReference type="ARBA" id="ARBA00005011"/>
    </source>
</evidence>
<reference evidence="11 12" key="2">
    <citation type="submission" date="2019-02" db="EMBL/GenBank/DDBJ databases">
        <title>'Lichenibacterium ramalinii' gen. nov. sp. nov., 'Lichenibacterium minor' gen. nov. sp. nov.</title>
        <authorList>
            <person name="Pankratov T."/>
        </authorList>
    </citation>
    <scope>NUCLEOTIDE SEQUENCE [LARGE SCALE GENOMIC DNA]</scope>
    <source>
        <strain evidence="11 12">RmlP026</strain>
    </source>
</reference>
<evidence type="ECO:0000256" key="3">
    <source>
        <dbReference type="ARBA" id="ARBA00007970"/>
    </source>
</evidence>
<dbReference type="PANTHER" id="PTHR43643:SF3">
    <property type="entry name" value="HISTIDINOL-PHOSPHATE AMINOTRANSFERASE"/>
    <property type="match status" value="1"/>
</dbReference>
<evidence type="ECO:0000313" key="12">
    <source>
        <dbReference type="Proteomes" id="UP000290759"/>
    </source>
</evidence>
<dbReference type="UniPathway" id="UPA00031">
    <property type="reaction ID" value="UER00012"/>
</dbReference>
<dbReference type="InterPro" id="IPR004839">
    <property type="entry name" value="Aminotransferase_I/II_large"/>
</dbReference>
<dbReference type="InterPro" id="IPR015422">
    <property type="entry name" value="PyrdxlP-dep_Trfase_small"/>
</dbReference>
<protein>
    <recommendedName>
        <fullName evidence="9">Histidinol-phosphate aminotransferase</fullName>
        <ecNumber evidence="9">2.6.1.9</ecNumber>
    </recommendedName>
    <alternativeName>
        <fullName evidence="9">Imidazole acetol-phosphate transaminase</fullName>
    </alternativeName>
</protein>
<comment type="caution">
    <text evidence="11">The sequence shown here is derived from an EMBL/GenBank/DDBJ whole genome shotgun (WGS) entry which is preliminary data.</text>
</comment>
<evidence type="ECO:0000256" key="5">
    <source>
        <dbReference type="ARBA" id="ARBA00022576"/>
    </source>
</evidence>
<dbReference type="EC" id="2.6.1.9" evidence="9"/>
<dbReference type="PANTHER" id="PTHR43643">
    <property type="entry name" value="HISTIDINOL-PHOSPHATE AMINOTRANSFERASE 2"/>
    <property type="match status" value="1"/>
</dbReference>
<dbReference type="InterPro" id="IPR050106">
    <property type="entry name" value="HistidinolP_aminotransfase"/>
</dbReference>
<dbReference type="OrthoDB" id="9809616at2"/>
<comment type="subunit">
    <text evidence="4 9">Homodimer.</text>
</comment>
<keyword evidence="12" id="KW-1185">Reference proteome</keyword>
<dbReference type="InterPro" id="IPR005861">
    <property type="entry name" value="HisP_aminotrans"/>
</dbReference>
<evidence type="ECO:0000256" key="9">
    <source>
        <dbReference type="HAMAP-Rule" id="MF_01023"/>
    </source>
</evidence>
<dbReference type="SUPFAM" id="SSF53383">
    <property type="entry name" value="PLP-dependent transferases"/>
    <property type="match status" value="1"/>
</dbReference>
<comment type="similarity">
    <text evidence="3 9">Belongs to the class-II pyridoxal-phosphate-dependent aminotransferase family. Histidinol-phosphate aminotransferase subfamily.</text>
</comment>
<keyword evidence="5 9" id="KW-0032">Aminotransferase</keyword>
<evidence type="ECO:0000259" key="10">
    <source>
        <dbReference type="Pfam" id="PF00155"/>
    </source>
</evidence>